<evidence type="ECO:0000259" key="1">
    <source>
        <dbReference type="SMART" id="SM00849"/>
    </source>
</evidence>
<gene>
    <name evidence="2" type="ordered locus">LFE_1640</name>
</gene>
<accession>I0IPX2</accession>
<evidence type="ECO:0000313" key="2">
    <source>
        <dbReference type="EMBL" id="BAM07321.1"/>
    </source>
</evidence>
<reference evidence="2 3" key="1">
    <citation type="journal article" date="2012" name="J. Bacteriol.">
        <title>Complete Genome Sequence of Leptospirillum ferrooxidans Strain C2-3, Isolated from a Fresh Volcanic Ash Deposit on the Island of Miyake, Japan.</title>
        <authorList>
            <person name="Fujimura R."/>
            <person name="Sato Y."/>
            <person name="Nishizawa T."/>
            <person name="Oshima K."/>
            <person name="Kim S.-W."/>
            <person name="Hattori M."/>
            <person name="Kamijo T."/>
            <person name="Ohta H."/>
        </authorList>
    </citation>
    <scope>NUCLEOTIDE SEQUENCE [LARGE SCALE GENOMIC DNA]</scope>
    <source>
        <strain evidence="2 3">C2-3</strain>
    </source>
</reference>
<dbReference type="InterPro" id="IPR036866">
    <property type="entry name" value="RibonucZ/Hydroxyglut_hydro"/>
</dbReference>
<dbReference type="RefSeq" id="WP_014449806.1">
    <property type="nucleotide sequence ID" value="NC_017094.1"/>
</dbReference>
<dbReference type="PANTHER" id="PTHR42663">
    <property type="entry name" value="HYDROLASE C777.06C-RELATED-RELATED"/>
    <property type="match status" value="1"/>
</dbReference>
<dbReference type="STRING" id="1162668.LFE_1640"/>
<dbReference type="HOGENOM" id="CLU_044538_2_1_0"/>
<dbReference type="Proteomes" id="UP000007382">
    <property type="component" value="Chromosome"/>
</dbReference>
<dbReference type="AlphaFoldDB" id="I0IPX2"/>
<organism evidence="2 3">
    <name type="scientific">Leptospirillum ferrooxidans (strain C2-3)</name>
    <dbReference type="NCBI Taxonomy" id="1162668"/>
    <lineage>
        <taxon>Bacteria</taxon>
        <taxon>Pseudomonadati</taxon>
        <taxon>Nitrospirota</taxon>
        <taxon>Nitrospiria</taxon>
        <taxon>Nitrospirales</taxon>
        <taxon>Nitrospiraceae</taxon>
        <taxon>Leptospirillum</taxon>
    </lineage>
</organism>
<proteinExistence type="predicted"/>
<feature type="domain" description="Metallo-beta-lactamase" evidence="1">
    <location>
        <begin position="45"/>
        <end position="235"/>
    </location>
</feature>
<dbReference type="PANTHER" id="PTHR42663:SF6">
    <property type="entry name" value="HYDROLASE C777.06C-RELATED"/>
    <property type="match status" value="1"/>
</dbReference>
<evidence type="ECO:0000313" key="3">
    <source>
        <dbReference type="Proteomes" id="UP000007382"/>
    </source>
</evidence>
<dbReference type="CDD" id="cd16279">
    <property type="entry name" value="metallo-hydrolase-like_MBL-fold"/>
    <property type="match status" value="1"/>
</dbReference>
<dbReference type="InterPro" id="IPR001279">
    <property type="entry name" value="Metallo-B-lactamas"/>
</dbReference>
<reference evidence="3" key="2">
    <citation type="submission" date="2012-03" db="EMBL/GenBank/DDBJ databases">
        <title>The complete genome sequence of the pioneer microbe on fresh volcanic deposit, Leptospirillum ferrooxidans strain C2-3.</title>
        <authorList>
            <person name="Fujimura R."/>
            <person name="Sato Y."/>
            <person name="Nishizawa T."/>
            <person name="Nanba K."/>
            <person name="Oshima K."/>
            <person name="Hattori M."/>
            <person name="Kamijo T."/>
            <person name="Ohta H."/>
        </authorList>
    </citation>
    <scope>NUCLEOTIDE SEQUENCE [LARGE SCALE GENOMIC DNA]</scope>
    <source>
        <strain evidence="3">C2-3</strain>
    </source>
</reference>
<dbReference type="SMART" id="SM00849">
    <property type="entry name" value="Lactamase_B"/>
    <property type="match status" value="1"/>
</dbReference>
<dbReference type="eggNOG" id="COG1235">
    <property type="taxonomic scope" value="Bacteria"/>
</dbReference>
<sequence length="266" mass="29386">MSDHIFPGADAVDVLFLGTGASSGVPVIGCSCPVCLSSNKKNHRTRSSIIVHHSGKNLLIDTAPDLRYQSLKNGIVAIDGVIFTHPHADHVLGLDELRVFNYIQKREIPVYADAYTLSRVQMMFPYAFSEANRGGLSRPKLIPHEISGPIDILGMKVISFPVYHGPVMNHAVRINDLVYLTDCKGIPDESWEALYGVETLIVGAVKYEPHESHFGIHEALELVDRLKPRRAYITHLSHSIEHDELSKMLPPSVFAAYDGLRITTGA</sequence>
<protein>
    <recommendedName>
        <fullName evidence="1">Metallo-beta-lactamase domain-containing protein</fullName>
    </recommendedName>
</protein>
<dbReference type="KEGG" id="lfc:LFE_1640"/>
<name>I0IPX2_LEPFC</name>
<dbReference type="Gene3D" id="3.60.15.10">
    <property type="entry name" value="Ribonuclease Z/Hydroxyacylglutathione hydrolase-like"/>
    <property type="match status" value="1"/>
</dbReference>
<dbReference type="SUPFAM" id="SSF56281">
    <property type="entry name" value="Metallo-hydrolase/oxidoreductase"/>
    <property type="match status" value="1"/>
</dbReference>
<keyword evidence="3" id="KW-1185">Reference proteome</keyword>
<dbReference type="Pfam" id="PF12706">
    <property type="entry name" value="Lactamase_B_2"/>
    <property type="match status" value="1"/>
</dbReference>
<dbReference type="PATRIC" id="fig|1162668.3.peg.1951"/>
<dbReference type="EMBL" id="AP012342">
    <property type="protein sequence ID" value="BAM07321.1"/>
    <property type="molecule type" value="Genomic_DNA"/>
</dbReference>